<feature type="domain" description="RNase H type-1" evidence="1">
    <location>
        <begin position="1"/>
        <end position="95"/>
    </location>
</feature>
<dbReference type="Proteomes" id="UP000694620">
    <property type="component" value="Chromosome 7"/>
</dbReference>
<evidence type="ECO:0000259" key="1">
    <source>
        <dbReference type="PROSITE" id="PS50879"/>
    </source>
</evidence>
<dbReference type="GO" id="GO:0003676">
    <property type="term" value="F:nucleic acid binding"/>
    <property type="evidence" value="ECO:0007669"/>
    <property type="project" value="InterPro"/>
</dbReference>
<dbReference type="Pfam" id="PF00075">
    <property type="entry name" value="RNase_H"/>
    <property type="match status" value="1"/>
</dbReference>
<dbReference type="PROSITE" id="PS50879">
    <property type="entry name" value="RNASE_H_1"/>
    <property type="match status" value="1"/>
</dbReference>
<dbReference type="Gene3D" id="3.30.420.10">
    <property type="entry name" value="Ribonuclease H-like superfamily/Ribonuclease H"/>
    <property type="match status" value="1"/>
</dbReference>
<dbReference type="InterPro" id="IPR012337">
    <property type="entry name" value="RNaseH-like_sf"/>
</dbReference>
<protein>
    <recommendedName>
        <fullName evidence="1">RNase H type-1 domain-containing protein</fullName>
    </recommendedName>
</protein>
<dbReference type="InterPro" id="IPR036397">
    <property type="entry name" value="RNaseH_sf"/>
</dbReference>
<dbReference type="Ensembl" id="ENSECRT00000012981.1">
    <property type="protein sequence ID" value="ENSECRP00000012763.1"/>
    <property type="gene ID" value="ENSECRG00000008526.1"/>
</dbReference>
<evidence type="ECO:0000313" key="2">
    <source>
        <dbReference type="Ensembl" id="ENSECRP00000012763.1"/>
    </source>
</evidence>
<accession>A0A8C4S7I2</accession>
<sequence length="148" mass="16748">VAMALIENQSFPIVVYTDSWAVSQGLTVWITMWKRAAWTIHGRELWGGTELWEQLWTMGTRGETLIGHVDAHAPLISLDRIYNQQADMIAVNVIEPSLISLARWAIGKLKRGIGPGQIWQVDYIGPLPRENKQLYALTGYWLGHLSHS</sequence>
<reference evidence="2" key="3">
    <citation type="submission" date="2025-09" db="UniProtKB">
        <authorList>
            <consortium name="Ensembl"/>
        </authorList>
    </citation>
    <scope>IDENTIFICATION</scope>
</reference>
<name>A0A8C4S7I2_ERPCA</name>
<dbReference type="SUPFAM" id="SSF53098">
    <property type="entry name" value="Ribonuclease H-like"/>
    <property type="match status" value="1"/>
</dbReference>
<keyword evidence="3" id="KW-1185">Reference proteome</keyword>
<proteinExistence type="predicted"/>
<dbReference type="AlphaFoldDB" id="A0A8C4S7I2"/>
<dbReference type="InterPro" id="IPR002156">
    <property type="entry name" value="RNaseH_domain"/>
</dbReference>
<dbReference type="GO" id="GO:0004523">
    <property type="term" value="F:RNA-DNA hybrid ribonuclease activity"/>
    <property type="evidence" value="ECO:0007669"/>
    <property type="project" value="InterPro"/>
</dbReference>
<reference evidence="2" key="2">
    <citation type="submission" date="2025-08" db="UniProtKB">
        <authorList>
            <consortium name="Ensembl"/>
        </authorList>
    </citation>
    <scope>IDENTIFICATION</scope>
</reference>
<reference evidence="2" key="1">
    <citation type="submission" date="2021-06" db="EMBL/GenBank/DDBJ databases">
        <authorList>
            <consortium name="Wellcome Sanger Institute Data Sharing"/>
        </authorList>
    </citation>
    <scope>NUCLEOTIDE SEQUENCE [LARGE SCALE GENOMIC DNA]</scope>
</reference>
<dbReference type="GeneTree" id="ENSGT00960000186731"/>
<evidence type="ECO:0000313" key="3">
    <source>
        <dbReference type="Proteomes" id="UP000694620"/>
    </source>
</evidence>
<organism evidence="2 3">
    <name type="scientific">Erpetoichthys calabaricus</name>
    <name type="common">Rope fish</name>
    <name type="synonym">Calamoichthys calabaricus</name>
    <dbReference type="NCBI Taxonomy" id="27687"/>
    <lineage>
        <taxon>Eukaryota</taxon>
        <taxon>Metazoa</taxon>
        <taxon>Chordata</taxon>
        <taxon>Craniata</taxon>
        <taxon>Vertebrata</taxon>
        <taxon>Euteleostomi</taxon>
        <taxon>Actinopterygii</taxon>
        <taxon>Polypteriformes</taxon>
        <taxon>Polypteridae</taxon>
        <taxon>Erpetoichthys</taxon>
    </lineage>
</organism>